<dbReference type="PANTHER" id="PTHR43161:SF9">
    <property type="entry name" value="SORBITOL DEHYDROGENASE"/>
    <property type="match status" value="1"/>
</dbReference>
<dbReference type="GO" id="GO:0003939">
    <property type="term" value="F:L-iditol 2-dehydrogenase (NAD+) activity"/>
    <property type="evidence" value="ECO:0007669"/>
    <property type="project" value="TreeGrafter"/>
</dbReference>
<evidence type="ECO:0000256" key="1">
    <source>
        <dbReference type="ARBA" id="ARBA00001947"/>
    </source>
</evidence>
<dbReference type="GO" id="GO:0046872">
    <property type="term" value="F:metal ion binding"/>
    <property type="evidence" value="ECO:0007669"/>
    <property type="project" value="UniProtKB-KW"/>
</dbReference>
<comment type="caution">
    <text evidence="6">The sequence shown here is derived from an EMBL/GenBank/DDBJ whole genome shotgun (WGS) entry which is preliminary data.</text>
</comment>
<keyword evidence="5" id="KW-0560">Oxidoreductase</keyword>
<keyword evidence="4" id="KW-0862">Zinc</keyword>
<name>A0A8J5TYV5_FUSOX</name>
<proteinExistence type="inferred from homology"/>
<keyword evidence="3" id="KW-0479">Metal-binding</keyword>
<gene>
    <name evidence="6" type="primary">xdhA-0</name>
    <name evidence="6" type="ORF">Forpi1262_v018454</name>
</gene>
<comment type="similarity">
    <text evidence="2">Belongs to the zinc-containing alcohol dehydrogenase family.</text>
</comment>
<evidence type="ECO:0000313" key="7">
    <source>
        <dbReference type="Proteomes" id="UP000693942"/>
    </source>
</evidence>
<dbReference type="Proteomes" id="UP000693942">
    <property type="component" value="Unassembled WGS sequence"/>
</dbReference>
<evidence type="ECO:0000256" key="3">
    <source>
        <dbReference type="ARBA" id="ARBA00022723"/>
    </source>
</evidence>
<accession>A0A8J5TYV5</accession>
<evidence type="ECO:0000313" key="6">
    <source>
        <dbReference type="EMBL" id="KAG7404617.1"/>
    </source>
</evidence>
<comment type="cofactor">
    <cofactor evidence="1">
        <name>Zn(2+)</name>
        <dbReference type="ChEBI" id="CHEBI:29105"/>
    </cofactor>
</comment>
<sequence>MTMCQKEVTAKGSFRYGPGDYQLAIELVASGRVQVKKLISGVVNFDQAEDAFKKVKQGQVVKILIAGPNEPVQAKLDLVLNANGQENGIHTENGCC</sequence>
<dbReference type="EMBL" id="JAELUR010000034">
    <property type="protein sequence ID" value="KAG7404617.1"/>
    <property type="molecule type" value="Genomic_DNA"/>
</dbReference>
<dbReference type="PANTHER" id="PTHR43161">
    <property type="entry name" value="SORBITOL DEHYDROGENASE"/>
    <property type="match status" value="1"/>
</dbReference>
<dbReference type="GO" id="GO:0006062">
    <property type="term" value="P:sorbitol catabolic process"/>
    <property type="evidence" value="ECO:0007669"/>
    <property type="project" value="TreeGrafter"/>
</dbReference>
<evidence type="ECO:0000256" key="2">
    <source>
        <dbReference type="ARBA" id="ARBA00008072"/>
    </source>
</evidence>
<protein>
    <submittedName>
        <fullName evidence="6">Putative D-xylulose reductase A</fullName>
    </submittedName>
</protein>
<evidence type="ECO:0000256" key="5">
    <source>
        <dbReference type="ARBA" id="ARBA00023002"/>
    </source>
</evidence>
<dbReference type="AlphaFoldDB" id="A0A8J5TYV5"/>
<reference evidence="6" key="1">
    <citation type="submission" date="2021-04" db="EMBL/GenBank/DDBJ databases">
        <title>First draft genome resource for Brassicaceae pathogens Fusarium oxysporum f. sp. raphani and Fusarium oxysporum f. sp. rapae.</title>
        <authorList>
            <person name="Asai S."/>
        </authorList>
    </citation>
    <scope>NUCLEOTIDE SEQUENCE</scope>
    <source>
        <strain evidence="6">Tf1262</strain>
    </source>
</reference>
<evidence type="ECO:0000256" key="4">
    <source>
        <dbReference type="ARBA" id="ARBA00022833"/>
    </source>
</evidence>
<organism evidence="6 7">
    <name type="scientific">Fusarium oxysporum f. sp. raphani</name>
    <dbReference type="NCBI Taxonomy" id="96318"/>
    <lineage>
        <taxon>Eukaryota</taxon>
        <taxon>Fungi</taxon>
        <taxon>Dikarya</taxon>
        <taxon>Ascomycota</taxon>
        <taxon>Pezizomycotina</taxon>
        <taxon>Sordariomycetes</taxon>
        <taxon>Hypocreomycetidae</taxon>
        <taxon>Hypocreales</taxon>
        <taxon>Nectriaceae</taxon>
        <taxon>Fusarium</taxon>
        <taxon>Fusarium oxysporum species complex</taxon>
    </lineage>
</organism>